<gene>
    <name evidence="3" type="primary">ybeB</name>
    <name evidence="2" type="synonym">rsfS</name>
    <name evidence="3" type="ORF">ARMA_1497</name>
    <name evidence="4" type="ORF">SE16_09160</name>
</gene>
<dbReference type="Gene3D" id="3.30.460.10">
    <property type="entry name" value="Beta Polymerase, domain 2"/>
    <property type="match status" value="1"/>
</dbReference>
<evidence type="ECO:0000313" key="5">
    <source>
        <dbReference type="Proteomes" id="UP000037784"/>
    </source>
</evidence>
<comment type="similarity">
    <text evidence="1 2">Belongs to the Iojap/RsfS family.</text>
</comment>
<dbReference type="Proteomes" id="UP000037784">
    <property type="component" value="Unassembled WGS sequence"/>
</dbReference>
<dbReference type="NCBIfam" id="TIGR00090">
    <property type="entry name" value="rsfS_iojap_ybeB"/>
    <property type="match status" value="1"/>
</dbReference>
<dbReference type="InterPro" id="IPR004394">
    <property type="entry name" value="Iojap/RsfS/C7orf30"/>
</dbReference>
<reference evidence="4 6" key="2">
    <citation type="submission" date="2015-07" db="EMBL/GenBank/DDBJ databases">
        <title>Whole genome sequence of Ardenticatena maritima DSM 23922.</title>
        <authorList>
            <person name="Hemp J."/>
            <person name="Ward L.M."/>
            <person name="Pace L.A."/>
            <person name="Fischer W.W."/>
        </authorList>
    </citation>
    <scope>NUCLEOTIDE SEQUENCE [LARGE SCALE GENOMIC DNA]</scope>
    <source>
        <strain evidence="4 6">110S</strain>
    </source>
</reference>
<keyword evidence="2" id="KW-0963">Cytoplasm</keyword>
<name>A0A0M9UCL3_9CHLR</name>
<dbReference type="GO" id="GO:0005737">
    <property type="term" value="C:cytoplasm"/>
    <property type="evidence" value="ECO:0007669"/>
    <property type="project" value="UniProtKB-SubCell"/>
</dbReference>
<dbReference type="InParanoid" id="A0A0M9UCL3"/>
<evidence type="ECO:0000256" key="1">
    <source>
        <dbReference type="ARBA" id="ARBA00010574"/>
    </source>
</evidence>
<dbReference type="HAMAP" id="MF_01477">
    <property type="entry name" value="Iojap_RsfS"/>
    <property type="match status" value="1"/>
</dbReference>
<comment type="subunit">
    <text evidence="2">Interacts with ribosomal protein uL14 (rplN).</text>
</comment>
<evidence type="ECO:0000256" key="2">
    <source>
        <dbReference type="HAMAP-Rule" id="MF_01477"/>
    </source>
</evidence>
<dbReference type="InterPro" id="IPR043519">
    <property type="entry name" value="NT_sf"/>
</dbReference>
<dbReference type="RefSeq" id="WP_054492941.1">
    <property type="nucleotide sequence ID" value="NZ_BBZA01000111.1"/>
</dbReference>
<dbReference type="EMBL" id="BBZA01000111">
    <property type="protein sequence ID" value="GAP63074.1"/>
    <property type="molecule type" value="Genomic_DNA"/>
</dbReference>
<comment type="subcellular location">
    <subcellularLocation>
        <location evidence="2">Cytoplasm</location>
    </subcellularLocation>
</comment>
<comment type="caution">
    <text evidence="3">The sequence shown here is derived from an EMBL/GenBank/DDBJ whole genome shotgun (WGS) entry which is preliminary data.</text>
</comment>
<keyword evidence="5" id="KW-1185">Reference proteome</keyword>
<proteinExistence type="inferred from homology"/>
<dbReference type="FunCoup" id="A0A0M9UCL3">
    <property type="interactions" value="330"/>
</dbReference>
<comment type="function">
    <text evidence="2">Functions as a ribosomal silencing factor. Interacts with ribosomal protein uL14 (rplN), blocking formation of intersubunit bridge B8. Prevents association of the 30S and 50S ribosomal subunits and the formation of functional ribosomes, thus repressing translation.</text>
</comment>
<keyword evidence="2" id="KW-0810">Translation regulation</keyword>
<evidence type="ECO:0000313" key="4">
    <source>
        <dbReference type="EMBL" id="KPL87743.1"/>
    </source>
</evidence>
<reference evidence="5" key="3">
    <citation type="submission" date="2015-08" db="EMBL/GenBank/DDBJ databases">
        <title>Draft Genome Sequence of a Heterotrophic Facultative Anaerobic Bacterium Ardenticatena maritima Strain 110S.</title>
        <authorList>
            <person name="Kawaichi S."/>
            <person name="Yoshida T."/>
            <person name="Sako Y."/>
            <person name="Nakamura R."/>
        </authorList>
    </citation>
    <scope>NUCLEOTIDE SEQUENCE [LARGE SCALE GENOMIC DNA]</scope>
    <source>
        <strain evidence="5">110S</strain>
    </source>
</reference>
<dbReference type="Pfam" id="PF02410">
    <property type="entry name" value="RsfS"/>
    <property type="match status" value="1"/>
</dbReference>
<dbReference type="GO" id="GO:0043023">
    <property type="term" value="F:ribosomal large subunit binding"/>
    <property type="evidence" value="ECO:0007669"/>
    <property type="project" value="TreeGrafter"/>
</dbReference>
<dbReference type="STRING" id="872965.SE16_09160"/>
<keyword evidence="2" id="KW-0678">Repressor</keyword>
<dbReference type="AlphaFoldDB" id="A0A0M9UCL3"/>
<dbReference type="GO" id="GO:0042256">
    <property type="term" value="P:cytosolic ribosome assembly"/>
    <property type="evidence" value="ECO:0007669"/>
    <property type="project" value="UniProtKB-UniRule"/>
</dbReference>
<evidence type="ECO:0000313" key="6">
    <source>
        <dbReference type="Proteomes" id="UP000050502"/>
    </source>
</evidence>
<sequence>MTDVKHQQTDADAAAIARIAVDAAEDRKGSNIVLIDVRGRSPITDYFVIATGESDRQLRALSKAIEDRLREDVGAKPFHREGEAETGWILLDYVDVIIHLFSPEQRAYYQLETLYEDAPVVLRIQ</sequence>
<dbReference type="PANTHER" id="PTHR21043">
    <property type="entry name" value="IOJAP SUPERFAMILY ORTHOLOG"/>
    <property type="match status" value="1"/>
</dbReference>
<accession>A0A0M9UCL3</accession>
<dbReference type="Proteomes" id="UP000050502">
    <property type="component" value="Unassembled WGS sequence"/>
</dbReference>
<reference evidence="3 5" key="1">
    <citation type="journal article" date="2015" name="Genome Announc.">
        <title>Draft Genome Sequence of a Heterotrophic Facultative Anaerobic Thermophilic Bacterium, Ardenticatena maritima Strain 110ST.</title>
        <authorList>
            <person name="Kawaichi S."/>
            <person name="Yoshida T."/>
            <person name="Sako Y."/>
            <person name="Nakamura R."/>
        </authorList>
    </citation>
    <scope>NUCLEOTIDE SEQUENCE [LARGE SCALE GENOMIC DNA]</scope>
    <source>
        <strain evidence="3 5">110S</strain>
    </source>
</reference>
<dbReference type="GO" id="GO:0090071">
    <property type="term" value="P:negative regulation of ribosome biogenesis"/>
    <property type="evidence" value="ECO:0007669"/>
    <property type="project" value="UniProtKB-UniRule"/>
</dbReference>
<dbReference type="PANTHER" id="PTHR21043:SF0">
    <property type="entry name" value="MITOCHONDRIAL ASSEMBLY OF RIBOSOMAL LARGE SUBUNIT PROTEIN 1"/>
    <property type="match status" value="1"/>
</dbReference>
<dbReference type="OrthoDB" id="9793681at2"/>
<protein>
    <recommendedName>
        <fullName evidence="2">Ribosomal silencing factor RsfS</fullName>
    </recommendedName>
</protein>
<organism evidence="3 5">
    <name type="scientific">Ardenticatena maritima</name>
    <dbReference type="NCBI Taxonomy" id="872965"/>
    <lineage>
        <taxon>Bacteria</taxon>
        <taxon>Bacillati</taxon>
        <taxon>Chloroflexota</taxon>
        <taxon>Ardenticatenia</taxon>
        <taxon>Ardenticatenales</taxon>
        <taxon>Ardenticatenaceae</taxon>
        <taxon>Ardenticatena</taxon>
    </lineage>
</organism>
<dbReference type="SUPFAM" id="SSF81301">
    <property type="entry name" value="Nucleotidyltransferase"/>
    <property type="match status" value="1"/>
</dbReference>
<dbReference type="EMBL" id="LGKN01000005">
    <property type="protein sequence ID" value="KPL87743.1"/>
    <property type="molecule type" value="Genomic_DNA"/>
</dbReference>
<dbReference type="GO" id="GO:0017148">
    <property type="term" value="P:negative regulation of translation"/>
    <property type="evidence" value="ECO:0007669"/>
    <property type="project" value="UniProtKB-UniRule"/>
</dbReference>
<evidence type="ECO:0000313" key="3">
    <source>
        <dbReference type="EMBL" id="GAP63074.1"/>
    </source>
</evidence>